<reference evidence="1 2" key="1">
    <citation type="submission" date="2018-07" db="EMBL/GenBank/DDBJ databases">
        <title>Genomic Encyclopedia of Type Strains, Phase III (KMG-III): the genomes of soil and plant-associated and newly described type strains.</title>
        <authorList>
            <person name="Whitman W."/>
        </authorList>
    </citation>
    <scope>NUCLEOTIDE SEQUENCE [LARGE SCALE GENOMIC DNA]</scope>
    <source>
        <strain evidence="1 2">CECT 7506</strain>
    </source>
</reference>
<dbReference type="InterPro" id="IPR050727">
    <property type="entry name" value="GH43_arabinanases"/>
</dbReference>
<dbReference type="EMBL" id="QPJD01000004">
    <property type="protein sequence ID" value="RCW49614.1"/>
    <property type="molecule type" value="Genomic_DNA"/>
</dbReference>
<sequence>MSNHEQYAGYLFVHFTDDEGQGGGEEIYFSLSQGNDPLHWRELNSGKPVLTSKLGEKGVRDPFIIRSPQGDKFFLLGTDLKAHGDGDWSRAVNEGSRSILVWESSDLIHWSDQRRVEIAPPDAGCAWAPEAFYDADSEQYFVYWASMLGDKETEGGKGRYHRILAAGTKDFVHFSEPEVYIDYDHSVIDTTMIRANGKIYRFSKGEHNSAVFQESGDSIHASSFTTIRENIGQEWMKRGEGPIVFESNVENKWYLFIDEYGLRGYIPLVTTDLDSGEWTMPAELALPTIPRHGSVLPVTASEYERLLAEYGGDIK</sequence>
<dbReference type="AlphaFoldDB" id="A0A368W5R1"/>
<evidence type="ECO:0000313" key="2">
    <source>
        <dbReference type="Proteomes" id="UP000252415"/>
    </source>
</evidence>
<dbReference type="OrthoDB" id="9758923at2"/>
<proteinExistence type="predicted"/>
<keyword evidence="2" id="KW-1185">Reference proteome</keyword>
<organism evidence="1 2">
    <name type="scientific">Paenibacillus prosopidis</name>
    <dbReference type="NCBI Taxonomy" id="630520"/>
    <lineage>
        <taxon>Bacteria</taxon>
        <taxon>Bacillati</taxon>
        <taxon>Bacillota</taxon>
        <taxon>Bacilli</taxon>
        <taxon>Bacillales</taxon>
        <taxon>Paenibacillaceae</taxon>
        <taxon>Paenibacillus</taxon>
    </lineage>
</organism>
<dbReference type="Gene3D" id="2.115.10.20">
    <property type="entry name" value="Glycosyl hydrolase domain, family 43"/>
    <property type="match status" value="1"/>
</dbReference>
<dbReference type="PANTHER" id="PTHR43301:SF3">
    <property type="entry name" value="ARABINAN ENDO-1,5-ALPHA-L-ARABINOSIDASE A-RELATED"/>
    <property type="match status" value="1"/>
</dbReference>
<dbReference type="RefSeq" id="WP_114379511.1">
    <property type="nucleotide sequence ID" value="NZ_QPJD01000004.1"/>
</dbReference>
<dbReference type="InterPro" id="IPR023296">
    <property type="entry name" value="Glyco_hydro_beta-prop_sf"/>
</dbReference>
<protein>
    <submittedName>
        <fullName evidence="1">Glycosyl hydrolase family 43</fullName>
    </submittedName>
</protein>
<evidence type="ECO:0000313" key="1">
    <source>
        <dbReference type="EMBL" id="RCW49614.1"/>
    </source>
</evidence>
<dbReference type="Proteomes" id="UP000252415">
    <property type="component" value="Unassembled WGS sequence"/>
</dbReference>
<dbReference type="SUPFAM" id="SSF75005">
    <property type="entry name" value="Arabinanase/levansucrase/invertase"/>
    <property type="match status" value="1"/>
</dbReference>
<dbReference type="CDD" id="cd08983">
    <property type="entry name" value="GH43_Bt3655-like"/>
    <property type="match status" value="1"/>
</dbReference>
<keyword evidence="1" id="KW-0378">Hydrolase</keyword>
<dbReference type="GO" id="GO:0016787">
    <property type="term" value="F:hydrolase activity"/>
    <property type="evidence" value="ECO:0007669"/>
    <property type="project" value="UniProtKB-KW"/>
</dbReference>
<accession>A0A368W5R1</accession>
<name>A0A368W5R1_9BACL</name>
<gene>
    <name evidence="1" type="ORF">DFP97_104272</name>
</gene>
<dbReference type="PANTHER" id="PTHR43301">
    <property type="entry name" value="ARABINAN ENDO-1,5-ALPHA-L-ARABINOSIDASE"/>
    <property type="match status" value="1"/>
</dbReference>
<comment type="caution">
    <text evidence="1">The sequence shown here is derived from an EMBL/GenBank/DDBJ whole genome shotgun (WGS) entry which is preliminary data.</text>
</comment>